<feature type="domain" description="T-SNARE coiled-coil homology" evidence="2">
    <location>
        <begin position="486"/>
        <end position="548"/>
    </location>
</feature>
<dbReference type="Gene3D" id="1.20.5.320">
    <property type="entry name" value="6-Phosphogluconate Dehydrogenase, domain 3"/>
    <property type="match status" value="1"/>
</dbReference>
<gene>
    <name evidence="3" type="ORF">H6G68_12870</name>
</gene>
<organism evidence="3 4">
    <name type="scientific">Anabaena catenula FACHB-362</name>
    <dbReference type="NCBI Taxonomy" id="2692877"/>
    <lineage>
        <taxon>Bacteria</taxon>
        <taxon>Bacillati</taxon>
        <taxon>Cyanobacteriota</taxon>
        <taxon>Cyanophyceae</taxon>
        <taxon>Nostocales</taxon>
        <taxon>Nostocaceae</taxon>
        <taxon>Anabaena</taxon>
    </lineage>
</organism>
<evidence type="ECO:0000313" key="4">
    <source>
        <dbReference type="Proteomes" id="UP000660381"/>
    </source>
</evidence>
<evidence type="ECO:0000256" key="1">
    <source>
        <dbReference type="SAM" id="Coils"/>
    </source>
</evidence>
<evidence type="ECO:0000259" key="2">
    <source>
        <dbReference type="PROSITE" id="PS50192"/>
    </source>
</evidence>
<name>A0ABR8J4Q7_9NOST</name>
<dbReference type="PROSITE" id="PS50192">
    <property type="entry name" value="T_SNARE"/>
    <property type="match status" value="1"/>
</dbReference>
<comment type="caution">
    <text evidence="3">The sequence shown here is derived from an EMBL/GenBank/DDBJ whole genome shotgun (WGS) entry which is preliminary data.</text>
</comment>
<protein>
    <submittedName>
        <fullName evidence="3">Collagen-like protein</fullName>
    </submittedName>
</protein>
<feature type="coiled-coil region" evidence="1">
    <location>
        <begin position="348"/>
        <end position="561"/>
    </location>
</feature>
<keyword evidence="1" id="KW-0175">Coiled coil</keyword>
<dbReference type="InterPro" id="IPR008160">
    <property type="entry name" value="Collagen"/>
</dbReference>
<dbReference type="Proteomes" id="UP000660381">
    <property type="component" value="Unassembled WGS sequence"/>
</dbReference>
<dbReference type="SUPFAM" id="SSF57997">
    <property type="entry name" value="Tropomyosin"/>
    <property type="match status" value="1"/>
</dbReference>
<accession>A0ABR8J4Q7</accession>
<dbReference type="PANTHER" id="PTHR43977">
    <property type="entry name" value="STRUCTURAL MAINTENANCE OF CHROMOSOMES PROTEIN 3"/>
    <property type="match status" value="1"/>
</dbReference>
<dbReference type="Gene3D" id="1.20.5.340">
    <property type="match status" value="3"/>
</dbReference>
<proteinExistence type="predicted"/>
<dbReference type="RefSeq" id="WP_190907007.1">
    <property type="nucleotide sequence ID" value="NZ_JACJTQ010000017.1"/>
</dbReference>
<sequence length="778" mass="84987">MSSCDEISAEIAAVKALVLGLENKFALKSDLNKYIKNEEKSSIIKSAINGADLLITPTIGFIAAKAIAPVAKDLSILTTKTLPVTNALSPLVGKVGVLLQIISLISQILIAVALVGRIDALESLVDSIARDLSKILTLITPIKSLAQSALSKAEQALSRALIPGAKGEPGIQGKRGLQGIQGIQGKRGLQGIQGIQGKRGLQGIQGIQGKRGLQGIQGIQGKRGLQGIQGIQGKRGLQGKSGLDGKFNMAELQGIQAQLGQINSNILAGNLRNIEAIKKVPVEIIADNKRLATDVIPSKMQEKLCEELQNGKCFPNGLNMWYEASPLASVPNKISNLTPVVVNTGNIVNNANNNVTKLGNQINNVNNNVTNLGNQVNTTNNNVTKLGNQVSNINNNVNNVKNNVTNLGNQITNQINNNFDYIDDRITNIDNSVNTANENINNVDNSVNNLSNQVTNVNNSVNTTNQNITNLDNSVNNLTNQVTNVNNNFDTTNQNITNVDNSVNNLTNQVTNVNNSVNTTNQNITNLDNNVSNLTNQINGVDNKTTQIQQTLEEIKNQESDCDTYFTTVTVPVGSCELSTTTGKWEFKESQINIDVICNKLNTKSESSKVYNFYKQQFDLYKDFCNARNDDNYAVVPEWWQVRNFQKPQLVVQFAEVLPDGKLGKSRWTSTIPHYNKDKNYKLSIPDYEKGDYEGIKELADNSKIIVNGSNEATCLQVINNLLSHVPEKFTIGTKPPKIGKREGVYKKCKVRAVRCHYFATGQQDLVPTWSKSLRKND</sequence>
<evidence type="ECO:0000313" key="3">
    <source>
        <dbReference type="EMBL" id="MBD2692638.1"/>
    </source>
</evidence>
<dbReference type="InterPro" id="IPR000727">
    <property type="entry name" value="T_SNARE_dom"/>
</dbReference>
<dbReference type="EMBL" id="JACJTQ010000017">
    <property type="protein sequence ID" value="MBD2692638.1"/>
    <property type="molecule type" value="Genomic_DNA"/>
</dbReference>
<keyword evidence="4" id="KW-1185">Reference proteome</keyword>
<reference evidence="3 4" key="1">
    <citation type="journal article" date="2020" name="ISME J.">
        <title>Comparative genomics reveals insights into cyanobacterial evolution and habitat adaptation.</title>
        <authorList>
            <person name="Chen M.Y."/>
            <person name="Teng W.K."/>
            <person name="Zhao L."/>
            <person name="Hu C.X."/>
            <person name="Zhou Y.K."/>
            <person name="Han B.P."/>
            <person name="Song L.R."/>
            <person name="Shu W.S."/>
        </authorList>
    </citation>
    <scope>NUCLEOTIDE SEQUENCE [LARGE SCALE GENOMIC DNA]</scope>
    <source>
        <strain evidence="3 4">FACHB-362</strain>
    </source>
</reference>
<dbReference type="Pfam" id="PF01391">
    <property type="entry name" value="Collagen"/>
    <property type="match status" value="1"/>
</dbReference>